<dbReference type="SUPFAM" id="SSF57716">
    <property type="entry name" value="Glucocorticoid receptor-like (DNA-binding domain)"/>
    <property type="match status" value="1"/>
</dbReference>
<feature type="domain" description="FPG-type" evidence="20">
    <location>
        <begin position="234"/>
        <end position="268"/>
    </location>
</feature>
<dbReference type="SMART" id="SM01232">
    <property type="entry name" value="H2TH"/>
    <property type="match status" value="1"/>
</dbReference>
<dbReference type="Gene3D" id="1.10.8.50">
    <property type="match status" value="1"/>
</dbReference>
<dbReference type="InterPro" id="IPR000214">
    <property type="entry name" value="Znf_DNA_glyclase/AP_lyase"/>
</dbReference>
<dbReference type="CDD" id="cd08970">
    <property type="entry name" value="AcNei1_N"/>
    <property type="match status" value="1"/>
</dbReference>
<evidence type="ECO:0000256" key="18">
    <source>
        <dbReference type="ARBA" id="ARBA00081466"/>
    </source>
</evidence>
<evidence type="ECO:0000256" key="16">
    <source>
        <dbReference type="ARBA" id="ARBA00076224"/>
    </source>
</evidence>
<name>A0A4Y3WLE8_9PSEU</name>
<keyword evidence="9" id="KW-0238">DNA-binding</keyword>
<dbReference type="Pfam" id="PF06827">
    <property type="entry name" value="zf-FPG_IleRS"/>
    <property type="match status" value="1"/>
</dbReference>
<dbReference type="Pfam" id="PF01149">
    <property type="entry name" value="Fapy_DNA_glyco"/>
    <property type="match status" value="1"/>
</dbReference>
<dbReference type="AlphaFoldDB" id="A0A4Y3WLE8"/>
<evidence type="ECO:0000256" key="7">
    <source>
        <dbReference type="ARBA" id="ARBA00022801"/>
    </source>
</evidence>
<protein>
    <recommendedName>
        <fullName evidence="15">Endonuclease 8 1</fullName>
        <ecNumber evidence="3">4.2.99.18</ecNumber>
    </recommendedName>
    <alternativeName>
        <fullName evidence="17">DNA glycosylase/AP lyase Nei 1</fullName>
    </alternativeName>
    <alternativeName>
        <fullName evidence="16">DNA-(apurinic or apyrimidinic site) lyase Nei 1</fullName>
    </alternativeName>
    <alternativeName>
        <fullName evidence="18">Endonuclease VIII 1</fullName>
    </alternativeName>
</protein>
<evidence type="ECO:0000313" key="23">
    <source>
        <dbReference type="Proteomes" id="UP000320338"/>
    </source>
</evidence>
<evidence type="ECO:0000256" key="11">
    <source>
        <dbReference type="ARBA" id="ARBA00023239"/>
    </source>
</evidence>
<evidence type="ECO:0000256" key="8">
    <source>
        <dbReference type="ARBA" id="ARBA00022833"/>
    </source>
</evidence>
<dbReference type="GO" id="GO:0006284">
    <property type="term" value="P:base-excision repair"/>
    <property type="evidence" value="ECO:0007669"/>
    <property type="project" value="InterPro"/>
</dbReference>
<accession>A0A4Y3WLE8</accession>
<evidence type="ECO:0000259" key="21">
    <source>
        <dbReference type="PROSITE" id="PS51068"/>
    </source>
</evidence>
<evidence type="ECO:0000259" key="20">
    <source>
        <dbReference type="PROSITE" id="PS51066"/>
    </source>
</evidence>
<sequence>MPEGHTLHRLARTHHRRWVGHEVAVSSPQGRFATGAEIVDGRVLERAEAHGKHLFHHYGPDLVVHVHLGLYGKFSSVKVPADAPRGQVRMRVVGPTHYGDLRGPTTCELIADHEADAVHARLGADPLRADADPDRAWARISRSRAPLATLLMDQTVIAGVGNVYRAEALFRLGLDPLLPGRALDRPTWDALWADLVDMLRDGVRRGKIETLRPEDDPRMQDVPDRGALCARRVYAYRRTGRPCLICGTPIAHEKHLARNLFWCPTCQPSTGAA</sequence>
<evidence type="ECO:0000256" key="5">
    <source>
        <dbReference type="ARBA" id="ARBA00022763"/>
    </source>
</evidence>
<evidence type="ECO:0000256" key="12">
    <source>
        <dbReference type="ARBA" id="ARBA00023268"/>
    </source>
</evidence>
<gene>
    <name evidence="22" type="primary">nei_1</name>
    <name evidence="22" type="ORF">PHY01_13640</name>
</gene>
<dbReference type="PROSITE" id="PS51068">
    <property type="entry name" value="FPG_CAT"/>
    <property type="match status" value="1"/>
</dbReference>
<dbReference type="Proteomes" id="UP000320338">
    <property type="component" value="Unassembled WGS sequence"/>
</dbReference>
<dbReference type="InterPro" id="IPR012319">
    <property type="entry name" value="FPG_cat"/>
</dbReference>
<dbReference type="GO" id="GO:0006979">
    <property type="term" value="P:response to oxidative stress"/>
    <property type="evidence" value="ECO:0007669"/>
    <property type="project" value="UniProtKB-ARBA"/>
</dbReference>
<comment type="catalytic activity">
    <reaction evidence="14">
        <text>2'-deoxyribonucleotide-(2'-deoxyribose 5'-phosphate)-2'-deoxyribonucleotide-DNA = a 3'-end 2'-deoxyribonucleotide-(2,3-dehydro-2,3-deoxyribose 5'-phosphate)-DNA + a 5'-end 5'-phospho-2'-deoxyribonucleoside-DNA + H(+)</text>
        <dbReference type="Rhea" id="RHEA:66592"/>
        <dbReference type="Rhea" id="RHEA-COMP:13180"/>
        <dbReference type="Rhea" id="RHEA-COMP:16897"/>
        <dbReference type="Rhea" id="RHEA-COMP:17067"/>
        <dbReference type="ChEBI" id="CHEBI:15378"/>
        <dbReference type="ChEBI" id="CHEBI:136412"/>
        <dbReference type="ChEBI" id="CHEBI:157695"/>
        <dbReference type="ChEBI" id="CHEBI:167181"/>
        <dbReference type="EC" id="4.2.99.18"/>
    </reaction>
</comment>
<keyword evidence="12" id="KW-0511">Multifunctional enzyme</keyword>
<dbReference type="PROSITE" id="PS01242">
    <property type="entry name" value="ZF_FPG_1"/>
    <property type="match status" value="1"/>
</dbReference>
<dbReference type="GO" id="GO:0008534">
    <property type="term" value="F:oxidized purine nucleobase lesion DNA N-glycosylase activity"/>
    <property type="evidence" value="ECO:0007669"/>
    <property type="project" value="UniProtKB-ARBA"/>
</dbReference>
<evidence type="ECO:0000256" key="9">
    <source>
        <dbReference type="ARBA" id="ARBA00023125"/>
    </source>
</evidence>
<comment type="caution">
    <text evidence="22">The sequence shown here is derived from an EMBL/GenBank/DDBJ whole genome shotgun (WGS) entry which is preliminary data.</text>
</comment>
<dbReference type="GO" id="GO:0008270">
    <property type="term" value="F:zinc ion binding"/>
    <property type="evidence" value="ECO:0007669"/>
    <property type="project" value="UniProtKB-KW"/>
</dbReference>
<comment type="similarity">
    <text evidence="2">Belongs to the FPG family.</text>
</comment>
<dbReference type="InterPro" id="IPR035937">
    <property type="entry name" value="FPG_N"/>
</dbReference>
<keyword evidence="6 19" id="KW-0863">Zinc-finger</keyword>
<dbReference type="PROSITE" id="PS51066">
    <property type="entry name" value="ZF_FPG_2"/>
    <property type="match status" value="1"/>
</dbReference>
<evidence type="ECO:0000256" key="2">
    <source>
        <dbReference type="ARBA" id="ARBA00009409"/>
    </source>
</evidence>
<feature type="domain" description="Formamidopyrimidine-DNA glycosylase catalytic" evidence="21">
    <location>
        <begin position="1"/>
        <end position="99"/>
    </location>
</feature>
<organism evidence="22 23">
    <name type="scientific">Pseudonocardia hydrocarbonoxydans</name>
    <dbReference type="NCBI Taxonomy" id="76726"/>
    <lineage>
        <taxon>Bacteria</taxon>
        <taxon>Bacillati</taxon>
        <taxon>Actinomycetota</taxon>
        <taxon>Actinomycetes</taxon>
        <taxon>Pseudonocardiales</taxon>
        <taxon>Pseudonocardiaceae</taxon>
        <taxon>Pseudonocardia</taxon>
    </lineage>
</organism>
<evidence type="ECO:0000256" key="6">
    <source>
        <dbReference type="ARBA" id="ARBA00022771"/>
    </source>
</evidence>
<dbReference type="GO" id="GO:0140078">
    <property type="term" value="F:class I DNA-(apurinic or apyrimidinic site) endonuclease activity"/>
    <property type="evidence" value="ECO:0007669"/>
    <property type="project" value="UniProtKB-EC"/>
</dbReference>
<evidence type="ECO:0000256" key="4">
    <source>
        <dbReference type="ARBA" id="ARBA00022723"/>
    </source>
</evidence>
<keyword evidence="5" id="KW-0227">DNA damage</keyword>
<keyword evidence="8" id="KW-0862">Zinc</keyword>
<dbReference type="InterPro" id="IPR015886">
    <property type="entry name" value="H2TH_FPG"/>
</dbReference>
<keyword evidence="13" id="KW-0326">Glycosidase</keyword>
<evidence type="ECO:0000256" key="17">
    <source>
        <dbReference type="ARBA" id="ARBA00076830"/>
    </source>
</evidence>
<dbReference type="PANTHER" id="PTHR42697">
    <property type="entry name" value="ENDONUCLEASE 8"/>
    <property type="match status" value="1"/>
</dbReference>
<dbReference type="SUPFAM" id="SSF46946">
    <property type="entry name" value="S13-like H2TH domain"/>
    <property type="match status" value="1"/>
</dbReference>
<dbReference type="Pfam" id="PF06831">
    <property type="entry name" value="H2TH"/>
    <property type="match status" value="1"/>
</dbReference>
<evidence type="ECO:0000256" key="14">
    <source>
        <dbReference type="ARBA" id="ARBA00044632"/>
    </source>
</evidence>
<dbReference type="FunFam" id="3.20.190.10:FF:000007">
    <property type="entry name" value="DNA glycosylase"/>
    <property type="match status" value="1"/>
</dbReference>
<keyword evidence="11" id="KW-0456">Lyase</keyword>
<keyword evidence="4" id="KW-0479">Metal-binding</keyword>
<dbReference type="GO" id="GO:0000703">
    <property type="term" value="F:oxidized pyrimidine nucleobase lesion DNA N-glycosylase activity"/>
    <property type="evidence" value="ECO:0007669"/>
    <property type="project" value="TreeGrafter"/>
</dbReference>
<dbReference type="GO" id="GO:0003684">
    <property type="term" value="F:damaged DNA binding"/>
    <property type="evidence" value="ECO:0007669"/>
    <property type="project" value="InterPro"/>
</dbReference>
<evidence type="ECO:0000256" key="19">
    <source>
        <dbReference type="PROSITE-ProRule" id="PRU00391"/>
    </source>
</evidence>
<comment type="cofactor">
    <cofactor evidence="1">
        <name>Zn(2+)</name>
        <dbReference type="ChEBI" id="CHEBI:29105"/>
    </cofactor>
</comment>
<evidence type="ECO:0000256" key="1">
    <source>
        <dbReference type="ARBA" id="ARBA00001947"/>
    </source>
</evidence>
<dbReference type="RefSeq" id="WP_141277674.1">
    <property type="nucleotide sequence ID" value="NZ_BAAARZ010000051.1"/>
</dbReference>
<dbReference type="SMART" id="SM00898">
    <property type="entry name" value="Fapy_DNA_glyco"/>
    <property type="match status" value="1"/>
</dbReference>
<evidence type="ECO:0000256" key="3">
    <source>
        <dbReference type="ARBA" id="ARBA00012720"/>
    </source>
</evidence>
<dbReference type="FunFam" id="1.10.8.50:FF:000003">
    <property type="entry name" value="Formamidopyrimidine-DNA glycosylase"/>
    <property type="match status" value="1"/>
</dbReference>
<proteinExistence type="inferred from homology"/>
<dbReference type="InterPro" id="IPR010979">
    <property type="entry name" value="Ribosomal_uS13-like_H2TH"/>
</dbReference>
<keyword evidence="22" id="KW-0255">Endonuclease</keyword>
<evidence type="ECO:0000256" key="15">
    <source>
        <dbReference type="ARBA" id="ARBA00072653"/>
    </source>
</evidence>
<reference evidence="22 23" key="1">
    <citation type="submission" date="2019-06" db="EMBL/GenBank/DDBJ databases">
        <title>Whole genome shotgun sequence of Pseudonocardia hydrocarbonoxydans NBRC 14498.</title>
        <authorList>
            <person name="Hosoyama A."/>
            <person name="Uohara A."/>
            <person name="Ohji S."/>
            <person name="Ichikawa N."/>
        </authorList>
    </citation>
    <scope>NUCLEOTIDE SEQUENCE [LARGE SCALE GENOMIC DNA]</scope>
    <source>
        <strain evidence="22 23">NBRC 14498</strain>
    </source>
</reference>
<dbReference type="PANTHER" id="PTHR42697:SF3">
    <property type="entry name" value="ENDONUCLEASE 8 1"/>
    <property type="match status" value="1"/>
</dbReference>
<dbReference type="GO" id="GO:0003690">
    <property type="term" value="F:double-stranded DNA binding"/>
    <property type="evidence" value="ECO:0007669"/>
    <property type="project" value="UniProtKB-ARBA"/>
</dbReference>
<dbReference type="OrthoDB" id="9800855at2"/>
<dbReference type="EMBL" id="BJNG01000013">
    <property type="protein sequence ID" value="GEC19081.1"/>
    <property type="molecule type" value="Genomic_DNA"/>
</dbReference>
<dbReference type="Gene3D" id="3.20.190.10">
    <property type="entry name" value="MutM-like, N-terminal"/>
    <property type="match status" value="1"/>
</dbReference>
<keyword evidence="10" id="KW-0234">DNA repair</keyword>
<dbReference type="InterPro" id="IPR010663">
    <property type="entry name" value="Znf_FPG/IleRS"/>
</dbReference>
<evidence type="ECO:0000256" key="10">
    <source>
        <dbReference type="ARBA" id="ARBA00023204"/>
    </source>
</evidence>
<dbReference type="InterPro" id="IPR015887">
    <property type="entry name" value="DNA_glyclase_Znf_dom_DNA_BS"/>
</dbReference>
<keyword evidence="7" id="KW-0378">Hydrolase</keyword>
<evidence type="ECO:0000256" key="13">
    <source>
        <dbReference type="ARBA" id="ARBA00023295"/>
    </source>
</evidence>
<keyword evidence="23" id="KW-1185">Reference proteome</keyword>
<dbReference type="SUPFAM" id="SSF81624">
    <property type="entry name" value="N-terminal domain of MutM-like DNA repair proteins"/>
    <property type="match status" value="1"/>
</dbReference>
<evidence type="ECO:0000313" key="22">
    <source>
        <dbReference type="EMBL" id="GEC19081.1"/>
    </source>
</evidence>
<dbReference type="EC" id="4.2.99.18" evidence="3"/>
<keyword evidence="22" id="KW-0540">Nuclease</keyword>